<keyword evidence="1" id="KW-1133">Transmembrane helix</keyword>
<name>A0A377FSP1_9BACL</name>
<dbReference type="Proteomes" id="UP000254060">
    <property type="component" value="Unassembled WGS sequence"/>
</dbReference>
<feature type="transmembrane region" description="Helical" evidence="1">
    <location>
        <begin position="34"/>
        <end position="54"/>
    </location>
</feature>
<gene>
    <name evidence="2" type="ORF">NCTC13163_00863</name>
</gene>
<feature type="transmembrane region" description="Helical" evidence="1">
    <location>
        <begin position="66"/>
        <end position="85"/>
    </location>
</feature>
<dbReference type="EMBL" id="UGGP01000001">
    <property type="protein sequence ID" value="STO07516.1"/>
    <property type="molecule type" value="Genomic_DNA"/>
</dbReference>
<dbReference type="InterPro" id="IPR021560">
    <property type="entry name" value="DUF3021"/>
</dbReference>
<sequence length="125" mass="14028">MDLVKKGLKRGTLLLAASGVFALYNILVGDMESVRLTLTYGGIGFFLGVTSVIYEVRRWSFPKQIFIHWAVMHVTILPLVFLSGLVPVNSVQDFGRLYVNFNVSGLILFGVTHFVSRIRRQPKTP</sequence>
<dbReference type="Pfam" id="PF11457">
    <property type="entry name" value="DUF3021"/>
    <property type="match status" value="1"/>
</dbReference>
<dbReference type="AlphaFoldDB" id="A0A377FSP1"/>
<accession>A0A377FSP1</accession>
<proteinExistence type="predicted"/>
<evidence type="ECO:0000256" key="1">
    <source>
        <dbReference type="SAM" id="Phobius"/>
    </source>
</evidence>
<reference evidence="2 3" key="1">
    <citation type="submission" date="2018-06" db="EMBL/GenBank/DDBJ databases">
        <authorList>
            <consortium name="Pathogen Informatics"/>
            <person name="Doyle S."/>
        </authorList>
    </citation>
    <scope>NUCLEOTIDE SEQUENCE [LARGE SCALE GENOMIC DNA]</scope>
    <source>
        <strain evidence="2 3">NCTC13163</strain>
    </source>
</reference>
<dbReference type="OrthoDB" id="2224367at2"/>
<protein>
    <submittedName>
        <fullName evidence="2">Protein of uncharacterized function (DUF3021)</fullName>
    </submittedName>
</protein>
<evidence type="ECO:0000313" key="3">
    <source>
        <dbReference type="Proteomes" id="UP000254060"/>
    </source>
</evidence>
<keyword evidence="1" id="KW-0472">Membrane</keyword>
<evidence type="ECO:0000313" key="2">
    <source>
        <dbReference type="EMBL" id="STO07516.1"/>
    </source>
</evidence>
<dbReference type="RefSeq" id="WP_051638885.1">
    <property type="nucleotide sequence ID" value="NZ_UGGP01000001.1"/>
</dbReference>
<organism evidence="2 3">
    <name type="scientific">Exiguobacterium aurantiacum</name>
    <dbReference type="NCBI Taxonomy" id="33987"/>
    <lineage>
        <taxon>Bacteria</taxon>
        <taxon>Bacillati</taxon>
        <taxon>Bacillota</taxon>
        <taxon>Bacilli</taxon>
        <taxon>Bacillales</taxon>
        <taxon>Bacillales Family XII. Incertae Sedis</taxon>
        <taxon>Exiguobacterium</taxon>
    </lineage>
</organism>
<feature type="transmembrane region" description="Helical" evidence="1">
    <location>
        <begin position="97"/>
        <end position="115"/>
    </location>
</feature>
<feature type="transmembrane region" description="Helical" evidence="1">
    <location>
        <begin position="12"/>
        <end position="28"/>
    </location>
</feature>
<keyword evidence="1" id="KW-0812">Transmembrane</keyword>